<keyword evidence="2 3" id="KW-0418">Kinase</keyword>
<reference evidence="3 4" key="1">
    <citation type="submission" date="2019-02" db="EMBL/GenBank/DDBJ databases">
        <title>Deep-cultivation of Planctomycetes and their phenomic and genomic characterization uncovers novel biology.</title>
        <authorList>
            <person name="Wiegand S."/>
            <person name="Jogler M."/>
            <person name="Boedeker C."/>
            <person name="Pinto D."/>
            <person name="Vollmers J."/>
            <person name="Rivas-Marin E."/>
            <person name="Kohn T."/>
            <person name="Peeters S.H."/>
            <person name="Heuer A."/>
            <person name="Rast P."/>
            <person name="Oberbeckmann S."/>
            <person name="Bunk B."/>
            <person name="Jeske O."/>
            <person name="Meyerdierks A."/>
            <person name="Storesund J.E."/>
            <person name="Kallscheuer N."/>
            <person name="Luecker S."/>
            <person name="Lage O.M."/>
            <person name="Pohl T."/>
            <person name="Merkel B.J."/>
            <person name="Hornburger P."/>
            <person name="Mueller R.-W."/>
            <person name="Bruemmer F."/>
            <person name="Labrenz M."/>
            <person name="Spormann A.M."/>
            <person name="Op Den Camp H."/>
            <person name="Overmann J."/>
            <person name="Amann R."/>
            <person name="Jetten M.S.M."/>
            <person name="Mascher T."/>
            <person name="Medema M.H."/>
            <person name="Devos D.P."/>
            <person name="Kaster A.-K."/>
            <person name="Ovreas L."/>
            <person name="Rohde M."/>
            <person name="Galperin M.Y."/>
            <person name="Jogler C."/>
        </authorList>
    </citation>
    <scope>NUCLEOTIDE SEQUENCE [LARGE SCALE GENOMIC DNA]</scope>
    <source>
        <strain evidence="3 4">Poly51</strain>
    </source>
</reference>
<protein>
    <submittedName>
        <fullName evidence="3">Fructosamine kinase</fullName>
    </submittedName>
</protein>
<evidence type="ECO:0000313" key="4">
    <source>
        <dbReference type="Proteomes" id="UP000318288"/>
    </source>
</evidence>
<dbReference type="PIRSF" id="PIRSF006221">
    <property type="entry name" value="Ketosamine-3-kinase"/>
    <property type="match status" value="1"/>
</dbReference>
<keyword evidence="2" id="KW-0808">Transferase</keyword>
<dbReference type="EMBL" id="SJPW01000002">
    <property type="protein sequence ID" value="TWU58823.1"/>
    <property type="molecule type" value="Genomic_DNA"/>
</dbReference>
<dbReference type="Gene3D" id="3.90.1200.10">
    <property type="match status" value="1"/>
</dbReference>
<dbReference type="PANTHER" id="PTHR12149:SF8">
    <property type="entry name" value="PROTEIN-RIBULOSAMINE 3-KINASE"/>
    <property type="match status" value="1"/>
</dbReference>
<dbReference type="Proteomes" id="UP000318288">
    <property type="component" value="Unassembled WGS sequence"/>
</dbReference>
<proteinExistence type="inferred from homology"/>
<name>A0A5C6FAL0_9BACT</name>
<dbReference type="AlphaFoldDB" id="A0A5C6FAL0"/>
<accession>A0A5C6FAL0</accession>
<evidence type="ECO:0000256" key="2">
    <source>
        <dbReference type="PIRNR" id="PIRNR006221"/>
    </source>
</evidence>
<keyword evidence="4" id="KW-1185">Reference proteome</keyword>
<dbReference type="Pfam" id="PF03881">
    <property type="entry name" value="Fructosamin_kin"/>
    <property type="match status" value="1"/>
</dbReference>
<evidence type="ECO:0000313" key="3">
    <source>
        <dbReference type="EMBL" id="TWU58823.1"/>
    </source>
</evidence>
<gene>
    <name evidence="3" type="ORF">Poly51_16030</name>
</gene>
<dbReference type="Gene3D" id="3.30.200.20">
    <property type="entry name" value="Phosphorylase Kinase, domain 1"/>
    <property type="match status" value="1"/>
</dbReference>
<dbReference type="RefSeq" id="WP_146455991.1">
    <property type="nucleotide sequence ID" value="NZ_SJPW01000002.1"/>
</dbReference>
<comment type="similarity">
    <text evidence="1 2">Belongs to the fructosamine kinase family.</text>
</comment>
<dbReference type="GO" id="GO:0016301">
    <property type="term" value="F:kinase activity"/>
    <property type="evidence" value="ECO:0007669"/>
    <property type="project" value="UniProtKB-UniRule"/>
</dbReference>
<dbReference type="SUPFAM" id="SSF56112">
    <property type="entry name" value="Protein kinase-like (PK-like)"/>
    <property type="match status" value="1"/>
</dbReference>
<dbReference type="InterPro" id="IPR016477">
    <property type="entry name" value="Fructo-/Ketosamine-3-kinase"/>
</dbReference>
<dbReference type="PANTHER" id="PTHR12149">
    <property type="entry name" value="FRUCTOSAMINE 3 KINASE-RELATED PROTEIN"/>
    <property type="match status" value="1"/>
</dbReference>
<organism evidence="3 4">
    <name type="scientific">Rubripirellula tenax</name>
    <dbReference type="NCBI Taxonomy" id="2528015"/>
    <lineage>
        <taxon>Bacteria</taxon>
        <taxon>Pseudomonadati</taxon>
        <taxon>Planctomycetota</taxon>
        <taxon>Planctomycetia</taxon>
        <taxon>Pirellulales</taxon>
        <taxon>Pirellulaceae</taxon>
        <taxon>Rubripirellula</taxon>
    </lineage>
</organism>
<dbReference type="OrthoDB" id="5291879at2"/>
<evidence type="ECO:0000256" key="1">
    <source>
        <dbReference type="ARBA" id="ARBA00009460"/>
    </source>
</evidence>
<dbReference type="PROSITE" id="PS51257">
    <property type="entry name" value="PROKAR_LIPOPROTEIN"/>
    <property type="match status" value="1"/>
</dbReference>
<sequence length="302" mass="33309">MESSIRKLIPNVVAVTNVSTVGGGCISDAARVVLKYSDGTAETVFVKSNDRSFAENFECERDGLSRLRAADAIEVPEVIAGGVVDGRAWLVMRWIESGHRGSSFFADFGCCLAALHRTTLRQTTLHQTTLGTAIGLDRDNYLGSARQPNASRSTWSEFVADQRIGFQLRWAVDQGLADSSLQRDIETIVGRMDELLAGRDDETSLLHGDLWSGNYLCDADGQPVIVDPAVYRGCREAEFGMLRLFGSCPAEFYEAYDDAFPLPAGWQRRTGVYVLYHLMNHLNMFGVGYLDQCRSTVSNLLS</sequence>
<comment type="caution">
    <text evidence="3">The sequence shown here is derived from an EMBL/GenBank/DDBJ whole genome shotgun (WGS) entry which is preliminary data.</text>
</comment>
<dbReference type="InterPro" id="IPR011009">
    <property type="entry name" value="Kinase-like_dom_sf"/>
</dbReference>